<dbReference type="EMBL" id="CACSHJ010000096">
    <property type="protein sequence ID" value="CAA0406782.1"/>
    <property type="molecule type" value="Genomic_DNA"/>
</dbReference>
<evidence type="ECO:0000313" key="3">
    <source>
        <dbReference type="Proteomes" id="UP000434276"/>
    </source>
</evidence>
<organism evidence="2 3">
    <name type="scientific">Arabidopsis thaliana</name>
    <name type="common">Mouse-ear cress</name>
    <dbReference type="NCBI Taxonomy" id="3702"/>
    <lineage>
        <taxon>Eukaryota</taxon>
        <taxon>Viridiplantae</taxon>
        <taxon>Streptophyta</taxon>
        <taxon>Embryophyta</taxon>
        <taxon>Tracheophyta</taxon>
        <taxon>Spermatophyta</taxon>
        <taxon>Magnoliopsida</taxon>
        <taxon>eudicotyledons</taxon>
        <taxon>Gunneridae</taxon>
        <taxon>Pentapetalae</taxon>
        <taxon>rosids</taxon>
        <taxon>malvids</taxon>
        <taxon>Brassicales</taxon>
        <taxon>Brassicaceae</taxon>
        <taxon>Camelineae</taxon>
        <taxon>Arabidopsis</taxon>
    </lineage>
</organism>
<dbReference type="PANTHER" id="PTHR31672">
    <property type="entry name" value="BNACNNG10540D PROTEIN"/>
    <property type="match status" value="1"/>
</dbReference>
<dbReference type="InterPro" id="IPR036047">
    <property type="entry name" value="F-box-like_dom_sf"/>
</dbReference>
<proteinExistence type="predicted"/>
<dbReference type="AlphaFoldDB" id="A0A5S9Y9X5"/>
<evidence type="ECO:0000313" key="2">
    <source>
        <dbReference type="EMBL" id="CAA0406782.1"/>
    </source>
</evidence>
<dbReference type="InterPro" id="IPR001810">
    <property type="entry name" value="F-box_dom"/>
</dbReference>
<dbReference type="InterPro" id="IPR017451">
    <property type="entry name" value="F-box-assoc_interact_dom"/>
</dbReference>
<protein>
    <recommendedName>
        <fullName evidence="1">F-box domain-containing protein</fullName>
    </recommendedName>
</protein>
<dbReference type="Pfam" id="PF00646">
    <property type="entry name" value="F-box"/>
    <property type="match status" value="1"/>
</dbReference>
<dbReference type="SMART" id="SM00256">
    <property type="entry name" value="FBOX"/>
    <property type="match status" value="1"/>
</dbReference>
<sequence>MATMITNLRRDLIEEIISRVPLRSMKAVRLTCKSWNNISKSEIFTKMQIDKATTREGKTMMISVMPHNLSLMSVAVDDVDPSVEFKGQLSFLCNQVSIHKVIHCEGLLLCFLKDHTRVVVWNPYSGQTRWIKLRNPHPPSPSQWDWFKYALGYEDKGSCRSVKFLRFLDYLPEEPENQNVCYEIYDFDSDLWTTLDVTSHSWICYSSCGVFLKGNAYWPVVKSSSEANIDHIIYFDFTRESFGPPLPLPFGATDRGYSYVNLSCVKEEKLAAFFQHYISYKYEFEIWVTTKIEAEMVSWSKFLRMDLGPNIDIPITFFIDEEKKVFMGFEHREYPKRFINIIGEAKYLRKLNLQVPEGQYCWPPLCSYVPSSIQIKKPALRQKDRAK</sequence>
<dbReference type="InterPro" id="IPR050796">
    <property type="entry name" value="SCF_F-box_component"/>
</dbReference>
<dbReference type="SUPFAM" id="SSF81383">
    <property type="entry name" value="F-box domain"/>
    <property type="match status" value="1"/>
</dbReference>
<dbReference type="NCBIfam" id="TIGR01640">
    <property type="entry name" value="F_box_assoc_1"/>
    <property type="match status" value="1"/>
</dbReference>
<dbReference type="InterPro" id="IPR006527">
    <property type="entry name" value="F-box-assoc_dom_typ1"/>
</dbReference>
<accession>A0A5S9Y9X5</accession>
<dbReference type="Pfam" id="PF07734">
    <property type="entry name" value="FBA_1"/>
    <property type="match status" value="1"/>
</dbReference>
<reference evidence="2 3" key="1">
    <citation type="submission" date="2019-12" db="EMBL/GenBank/DDBJ databases">
        <authorList>
            <person name="Jiao W.-B."/>
            <person name="Schneeberger K."/>
        </authorList>
    </citation>
    <scope>NUCLEOTIDE SEQUENCE [LARGE SCALE GENOMIC DNA]</scope>
    <source>
        <strain evidence="3">cv. C24</strain>
    </source>
</reference>
<evidence type="ECO:0000259" key="1">
    <source>
        <dbReference type="SMART" id="SM00256"/>
    </source>
</evidence>
<name>A0A5S9Y9X5_ARATH</name>
<dbReference type="OrthoDB" id="1104590at2759"/>
<feature type="domain" description="F-box" evidence="1">
    <location>
        <begin position="8"/>
        <end position="47"/>
    </location>
</feature>
<dbReference type="ExpressionAtlas" id="A0A5S9Y9X5">
    <property type="expression patterns" value="baseline and differential"/>
</dbReference>
<dbReference type="PANTHER" id="PTHR31672:SF13">
    <property type="entry name" value="F-BOX PROTEIN CPR30-LIKE"/>
    <property type="match status" value="1"/>
</dbReference>
<dbReference type="Proteomes" id="UP000434276">
    <property type="component" value="Unassembled WGS sequence"/>
</dbReference>
<gene>
    <name evidence="2" type="ORF">C24_LOCUS24154</name>
</gene>